<keyword evidence="5" id="KW-0472">Membrane</keyword>
<dbReference type="InterPro" id="IPR003788">
    <property type="entry name" value="NDUFAF7"/>
</dbReference>
<dbReference type="Gene3D" id="3.40.50.12710">
    <property type="match status" value="1"/>
</dbReference>
<evidence type="ECO:0000313" key="6">
    <source>
        <dbReference type="EMBL" id="SVB41211.1"/>
    </source>
</evidence>
<keyword evidence="5" id="KW-0812">Transmembrane</keyword>
<name>A0A382DTY1_9ZZZZ</name>
<reference evidence="6" key="1">
    <citation type="submission" date="2018-05" db="EMBL/GenBank/DDBJ databases">
        <authorList>
            <person name="Lanie J.A."/>
            <person name="Ng W.-L."/>
            <person name="Kazmierczak K.M."/>
            <person name="Andrzejewski T.M."/>
            <person name="Davidsen T.M."/>
            <person name="Wayne K.J."/>
            <person name="Tettelin H."/>
            <person name="Glass J.I."/>
            <person name="Rusch D."/>
            <person name="Podicherti R."/>
            <person name="Tsui H.-C.T."/>
            <person name="Winkler M.E."/>
        </authorList>
    </citation>
    <scope>NUCLEOTIDE SEQUENCE</scope>
</reference>
<dbReference type="Pfam" id="PF02636">
    <property type="entry name" value="Methyltransf_28"/>
    <property type="match status" value="1"/>
</dbReference>
<keyword evidence="2" id="KW-0489">Methyltransferase</keyword>
<feature type="transmembrane region" description="Helical" evidence="5">
    <location>
        <begin position="39"/>
        <end position="61"/>
    </location>
</feature>
<organism evidence="6">
    <name type="scientific">marine metagenome</name>
    <dbReference type="NCBI Taxonomy" id="408172"/>
    <lineage>
        <taxon>unclassified sequences</taxon>
        <taxon>metagenomes</taxon>
        <taxon>ecological metagenomes</taxon>
    </lineage>
</organism>
<dbReference type="GO" id="GO:0032259">
    <property type="term" value="P:methylation"/>
    <property type="evidence" value="ECO:0007669"/>
    <property type="project" value="UniProtKB-KW"/>
</dbReference>
<dbReference type="GO" id="GO:0035243">
    <property type="term" value="F:protein-arginine omega-N symmetric methyltransferase activity"/>
    <property type="evidence" value="ECO:0007669"/>
    <property type="project" value="TreeGrafter"/>
</dbReference>
<keyword evidence="4" id="KW-0496">Mitochondrion</keyword>
<evidence type="ECO:0000256" key="3">
    <source>
        <dbReference type="ARBA" id="ARBA00022679"/>
    </source>
</evidence>
<dbReference type="PANTHER" id="PTHR12049:SF7">
    <property type="entry name" value="PROTEIN ARGININE METHYLTRANSFERASE NDUFAF7, MITOCHONDRIAL"/>
    <property type="match status" value="1"/>
</dbReference>
<comment type="subcellular location">
    <subcellularLocation>
        <location evidence="1">Mitochondrion</location>
    </subcellularLocation>
</comment>
<protein>
    <recommendedName>
        <fullName evidence="7">Cyclopropane-fatty-acyl-phospholipid synthase</fullName>
    </recommendedName>
</protein>
<dbReference type="InterPro" id="IPR038375">
    <property type="entry name" value="NDUFAF7_sf"/>
</dbReference>
<evidence type="ECO:0000256" key="5">
    <source>
        <dbReference type="SAM" id="Phobius"/>
    </source>
</evidence>
<dbReference type="AlphaFoldDB" id="A0A382DTY1"/>
<evidence type="ECO:0000256" key="2">
    <source>
        <dbReference type="ARBA" id="ARBA00022603"/>
    </source>
</evidence>
<gene>
    <name evidence="6" type="ORF">METZ01_LOCUS194065</name>
</gene>
<feature type="non-terminal residue" evidence="6">
    <location>
        <position position="310"/>
    </location>
</feature>
<evidence type="ECO:0000256" key="1">
    <source>
        <dbReference type="ARBA" id="ARBA00004173"/>
    </source>
</evidence>
<sequence length="310" mass="36414">MRIKKNDILTVDKYIYEALYNSKSGYYMKSNPFGKNGDYITAPNISILFSEMIAIWIILFWENLKCPKKFNLVELGSGNGEMMRQIIKTFDRFLVFKNCCKINILEKSIYLKKIQKQKLKNRNIKWLKNLNEVSNIPSIFIGNEFFDALPIKQFVKKDNEWYERNVKFSKLNQPKFIDILNDIKKIEKKIGFKISHKQKFIEYSPLSIEYLKIISRKINSNGGGILIIDYGYWCKNMKNTLKSISNHKFNEVLNNFGQSDITYNLSFKLVEKILKKFNLKIGGMTNQKNFLTNLGILKRAEIISKNLPFS</sequence>
<keyword evidence="5" id="KW-1133">Transmembrane helix</keyword>
<evidence type="ECO:0000256" key="4">
    <source>
        <dbReference type="ARBA" id="ARBA00023128"/>
    </source>
</evidence>
<keyword evidence="3" id="KW-0808">Transferase</keyword>
<dbReference type="EMBL" id="UINC01040810">
    <property type="protein sequence ID" value="SVB41211.1"/>
    <property type="molecule type" value="Genomic_DNA"/>
</dbReference>
<dbReference type="PANTHER" id="PTHR12049">
    <property type="entry name" value="PROTEIN ARGININE METHYLTRANSFERASE NDUFAF7, MITOCHONDRIAL"/>
    <property type="match status" value="1"/>
</dbReference>
<dbReference type="SUPFAM" id="SSF53335">
    <property type="entry name" value="S-adenosyl-L-methionine-dependent methyltransferases"/>
    <property type="match status" value="1"/>
</dbReference>
<proteinExistence type="predicted"/>
<dbReference type="InterPro" id="IPR029063">
    <property type="entry name" value="SAM-dependent_MTases_sf"/>
</dbReference>
<dbReference type="GO" id="GO:0005739">
    <property type="term" value="C:mitochondrion"/>
    <property type="evidence" value="ECO:0007669"/>
    <property type="project" value="UniProtKB-SubCell"/>
</dbReference>
<accession>A0A382DTY1</accession>
<evidence type="ECO:0008006" key="7">
    <source>
        <dbReference type="Google" id="ProtNLM"/>
    </source>
</evidence>